<reference evidence="8" key="3">
    <citation type="journal article" date="2011" name="Environ. Microbiol.">
        <title>A blueprint of ectoine metabolism from the genome of the industrial producer Halomonas elongata DSM 2581(T).</title>
        <authorList>
            <person name="Schwibbert K."/>
            <person name="Marin-Sanguino A."/>
            <person name="Bagyan I."/>
            <person name="Heidrich G."/>
            <person name="Lentzen G."/>
            <person name="Seitz H."/>
            <person name="Rampp M."/>
            <person name="Schuster S.C."/>
            <person name="Klenk H.P."/>
            <person name="Pfeiffer F."/>
            <person name="Oesterhelt D."/>
            <person name="Kunte H.J."/>
        </authorList>
    </citation>
    <scope>NUCLEOTIDE SEQUENCE [LARGE SCALE GENOMIC DNA]</scope>
    <source>
        <strain evidence="8">ATCC 33173 / DSM 2581 / NBRC 15536 / NCIMB 2198 / 1H9</strain>
    </source>
</reference>
<dbReference type="PROSITE" id="PS50931">
    <property type="entry name" value="HTH_LYSR"/>
    <property type="match status" value="1"/>
</dbReference>
<comment type="similarity">
    <text evidence="1">Belongs to the LysR transcriptional regulatory family.</text>
</comment>
<dbReference type="PANTHER" id="PTHR30537">
    <property type="entry name" value="HTH-TYPE TRANSCRIPTIONAL REGULATOR"/>
    <property type="match status" value="1"/>
</dbReference>
<proteinExistence type="inferred from homology"/>
<dbReference type="EMBL" id="FN869568">
    <property type="protein sequence ID" value="SJK83828.1"/>
    <property type="molecule type" value="Genomic_DNA"/>
</dbReference>
<dbReference type="EMBL" id="CP139472">
    <property type="protein sequence ID" value="WPU49011.1"/>
    <property type="molecule type" value="Genomic_DNA"/>
</dbReference>
<evidence type="ECO:0000256" key="2">
    <source>
        <dbReference type="ARBA" id="ARBA00023015"/>
    </source>
</evidence>
<dbReference type="GO" id="GO:0043565">
    <property type="term" value="F:sequence-specific DNA binding"/>
    <property type="evidence" value="ECO:0007669"/>
    <property type="project" value="TreeGrafter"/>
</dbReference>
<dbReference type="Gene3D" id="1.10.10.10">
    <property type="entry name" value="Winged helix-like DNA-binding domain superfamily/Winged helix DNA-binding domain"/>
    <property type="match status" value="1"/>
</dbReference>
<dbReference type="GO" id="GO:0006351">
    <property type="term" value="P:DNA-templated transcription"/>
    <property type="evidence" value="ECO:0007669"/>
    <property type="project" value="TreeGrafter"/>
</dbReference>
<gene>
    <name evidence="6" type="ORF">HELO_2944B</name>
    <name evidence="7" type="ORF">SR933_08960</name>
</gene>
<reference evidence="6" key="2">
    <citation type="submission" date="2010-05" db="EMBL/GenBank/DDBJ databases">
        <title>Revision and reannotation of the Halomonas elongata DSM 2581(T) genome.</title>
        <authorList>
            <person name="Pfeiffer F."/>
            <person name="Bagyan I."/>
            <person name="Alfaro-Espinoza G."/>
            <person name="Zamora-Lagos M.A."/>
            <person name="Habermann B."/>
            <person name="Oesterhelt D."/>
            <person name="Kunte H.J."/>
        </authorList>
    </citation>
    <scope>NUCLEOTIDE SEQUENCE</scope>
    <source>
        <strain evidence="6">Type strain: DSM 2581</strain>
    </source>
</reference>
<dbReference type="Pfam" id="PF03466">
    <property type="entry name" value="LysR_substrate"/>
    <property type="match status" value="1"/>
</dbReference>
<dbReference type="GeneID" id="91010303"/>
<reference evidence="7 9" key="4">
    <citation type="submission" date="2023-11" db="EMBL/GenBank/DDBJ databases">
        <title>MicrobeMod: A computational toolkit for identifying prokaryotic methylation and restriction-modification with nanopore sequencing.</title>
        <authorList>
            <person name="Crits-Christoph A."/>
            <person name="Kang S.C."/>
            <person name="Lee H."/>
            <person name="Ostrov N."/>
        </authorList>
    </citation>
    <scope>NUCLEOTIDE SEQUENCE [LARGE SCALE GENOMIC DNA]</scope>
    <source>
        <strain evidence="7 9">ATCC 33173</strain>
    </source>
</reference>
<dbReference type="SUPFAM" id="SSF53850">
    <property type="entry name" value="Periplasmic binding protein-like II"/>
    <property type="match status" value="1"/>
</dbReference>
<dbReference type="Pfam" id="PF00126">
    <property type="entry name" value="HTH_1"/>
    <property type="match status" value="1"/>
</dbReference>
<dbReference type="InterPro" id="IPR058163">
    <property type="entry name" value="LysR-type_TF_proteobact-type"/>
</dbReference>
<dbReference type="AlphaFoldDB" id="A0A1R4A4E4"/>
<dbReference type="GO" id="GO:0003700">
    <property type="term" value="F:DNA-binding transcription factor activity"/>
    <property type="evidence" value="ECO:0007669"/>
    <property type="project" value="InterPro"/>
</dbReference>
<dbReference type="FunFam" id="1.10.10.10:FF:000001">
    <property type="entry name" value="LysR family transcriptional regulator"/>
    <property type="match status" value="1"/>
</dbReference>
<keyword evidence="4" id="KW-0804">Transcription</keyword>
<keyword evidence="9" id="KW-1185">Reference proteome</keyword>
<dbReference type="CDD" id="cd08432">
    <property type="entry name" value="PBP2_GcdR_TrpI_HvrB_AmpR_like"/>
    <property type="match status" value="1"/>
</dbReference>
<dbReference type="InterPro" id="IPR005119">
    <property type="entry name" value="LysR_subst-bd"/>
</dbReference>
<dbReference type="InterPro" id="IPR036390">
    <property type="entry name" value="WH_DNA-bd_sf"/>
</dbReference>
<evidence type="ECO:0000313" key="7">
    <source>
        <dbReference type="EMBL" id="WPU49011.1"/>
    </source>
</evidence>
<sequence>MKLSLPPFPALETFLAVARTGGVRKAARSLNVTDSAVSHQLRKLEEYLGTPVMERHGRGVRLTPIGRRYAEALDEPLSEIAQVTDRLFGTRSADAVTLTTVPVVATLSLIPRIKQLEADHPELMLRLVTTTKQLDLNGNDIDLALRYVRGPADPNELLTFDEYAFPVCAPALAEGRAQDIRGQRRLLNNAHTEDWSFWTRQAGTVQLSDEPTMSFDSSEMTLGAAIQGMGVAIGRTPLVNAFLKSGQLVAPFGTGTRGEGHYRIIHSSHRRNISNRDAVTQWLSNLLGPLH</sequence>
<keyword evidence="3" id="KW-0238">DNA-binding</keyword>
<dbReference type="KEGG" id="hel:HELO_2944B"/>
<name>A0A1R4A4E4_HALED</name>
<dbReference type="Proteomes" id="UP001322512">
    <property type="component" value="Chromosome"/>
</dbReference>
<protein>
    <submittedName>
        <fullName evidence="6">LysR family transcription regulator</fullName>
    </submittedName>
    <submittedName>
        <fullName evidence="7">LysR family transcriptional regulator</fullName>
    </submittedName>
</protein>
<dbReference type="RefSeq" id="WP_109637458.1">
    <property type="nucleotide sequence ID" value="NC_014532.2"/>
</dbReference>
<reference evidence="6" key="1">
    <citation type="journal article" date="2010" name="Environ. Microbiol.">
        <title>A blueprint of ectoine metabolism from the genome of the industrial producer Halomonas elongata DSM 2581(T).</title>
        <authorList>
            <person name="Schwibbert K."/>
            <person name="Marin-Sanguino A."/>
            <person name="Bagyan I."/>
            <person name="Heidrich G."/>
            <person name="Lentzen G."/>
            <person name="Seitz H."/>
            <person name="Rampp M."/>
            <person name="Schuster S.C."/>
            <person name="Klenk H.P."/>
            <person name="Pfeiffer F."/>
            <person name="Oesterhelt D."/>
            <person name="Kunte H.J."/>
        </authorList>
    </citation>
    <scope>NUCLEOTIDE SEQUENCE</scope>
    <source>
        <strain evidence="6">Type strain: DSM 2581</strain>
    </source>
</reference>
<evidence type="ECO:0000313" key="6">
    <source>
        <dbReference type="EMBL" id="SJK83828.1"/>
    </source>
</evidence>
<dbReference type="Proteomes" id="UP000008707">
    <property type="component" value="Chromosome"/>
</dbReference>
<evidence type="ECO:0000256" key="3">
    <source>
        <dbReference type="ARBA" id="ARBA00023125"/>
    </source>
</evidence>
<dbReference type="Gene3D" id="3.40.190.10">
    <property type="entry name" value="Periplasmic binding protein-like II"/>
    <property type="match status" value="2"/>
</dbReference>
<evidence type="ECO:0000313" key="8">
    <source>
        <dbReference type="Proteomes" id="UP000008707"/>
    </source>
</evidence>
<dbReference type="OrthoDB" id="9785745at2"/>
<keyword evidence="2" id="KW-0805">Transcription regulation</keyword>
<accession>A0A1R4A4E4</accession>
<organism evidence="6 8">
    <name type="scientific">Halomonas elongata (strain ATCC 33173 / DSM 2581 / NBRC 15536 / NCIMB 2198 / 1H9)</name>
    <dbReference type="NCBI Taxonomy" id="768066"/>
    <lineage>
        <taxon>Bacteria</taxon>
        <taxon>Pseudomonadati</taxon>
        <taxon>Pseudomonadota</taxon>
        <taxon>Gammaproteobacteria</taxon>
        <taxon>Oceanospirillales</taxon>
        <taxon>Halomonadaceae</taxon>
        <taxon>Halomonas</taxon>
    </lineage>
</organism>
<dbReference type="SUPFAM" id="SSF46785">
    <property type="entry name" value="Winged helix' DNA-binding domain"/>
    <property type="match status" value="1"/>
</dbReference>
<dbReference type="InterPro" id="IPR036388">
    <property type="entry name" value="WH-like_DNA-bd_sf"/>
</dbReference>
<evidence type="ECO:0000256" key="1">
    <source>
        <dbReference type="ARBA" id="ARBA00009437"/>
    </source>
</evidence>
<evidence type="ECO:0000259" key="5">
    <source>
        <dbReference type="PROSITE" id="PS50931"/>
    </source>
</evidence>
<feature type="domain" description="HTH lysR-type" evidence="5">
    <location>
        <begin position="6"/>
        <end position="63"/>
    </location>
</feature>
<dbReference type="InterPro" id="IPR000847">
    <property type="entry name" value="LysR_HTH_N"/>
</dbReference>
<dbReference type="PANTHER" id="PTHR30537:SF74">
    <property type="entry name" value="HTH-TYPE TRANSCRIPTIONAL REGULATOR TRPI"/>
    <property type="match status" value="1"/>
</dbReference>
<dbReference type="PRINTS" id="PR00039">
    <property type="entry name" value="HTHLYSR"/>
</dbReference>
<evidence type="ECO:0000313" key="9">
    <source>
        <dbReference type="Proteomes" id="UP001322512"/>
    </source>
</evidence>
<evidence type="ECO:0000256" key="4">
    <source>
        <dbReference type="ARBA" id="ARBA00023163"/>
    </source>
</evidence>